<dbReference type="Proteomes" id="UP001596417">
    <property type="component" value="Unassembled WGS sequence"/>
</dbReference>
<feature type="compositionally biased region" description="Low complexity" evidence="1">
    <location>
        <begin position="52"/>
        <end position="76"/>
    </location>
</feature>
<accession>A0ABD5YIH1</accession>
<keyword evidence="3" id="KW-1185">Reference proteome</keyword>
<evidence type="ECO:0000313" key="3">
    <source>
        <dbReference type="Proteomes" id="UP001596417"/>
    </source>
</evidence>
<dbReference type="AlphaFoldDB" id="A0ABD5YIH1"/>
<name>A0ABD5YIH1_9EURY</name>
<evidence type="ECO:0000313" key="2">
    <source>
        <dbReference type="EMBL" id="MFC7189099.1"/>
    </source>
</evidence>
<sequence>MMRRRTFLGAVSFAVTTLSGCLSQTKSDEESSSTSLSRSKNNTTSDSSVERNSTNTTSTKASPAPPTATTDTNDSTEQIANGERRELTIGDEASSHNQSRSSYRVTLSNPTDTAWTTTLIIRMSPSSKESSPTDMARLKETYNLDAEASVDISLIDPEQYTIVATIPKAGASATADVTPAQSGCQHSSTKITVQEGGSLNVQTVSKQVPCSIDK</sequence>
<dbReference type="EMBL" id="JBHTAX010000001">
    <property type="protein sequence ID" value="MFC7189099.1"/>
    <property type="molecule type" value="Genomic_DNA"/>
</dbReference>
<feature type="compositionally biased region" description="Polar residues" evidence="1">
    <location>
        <begin position="95"/>
        <end position="108"/>
    </location>
</feature>
<dbReference type="PROSITE" id="PS51257">
    <property type="entry name" value="PROKAR_LIPOPROTEIN"/>
    <property type="match status" value="1"/>
</dbReference>
<organism evidence="2 3">
    <name type="scientific">Halocatena marina</name>
    <dbReference type="NCBI Taxonomy" id="2934937"/>
    <lineage>
        <taxon>Archaea</taxon>
        <taxon>Methanobacteriati</taxon>
        <taxon>Methanobacteriota</taxon>
        <taxon>Stenosarchaea group</taxon>
        <taxon>Halobacteria</taxon>
        <taxon>Halobacteriales</taxon>
        <taxon>Natronomonadaceae</taxon>
        <taxon>Halocatena</taxon>
    </lineage>
</organism>
<comment type="caution">
    <text evidence="2">The sequence shown here is derived from an EMBL/GenBank/DDBJ whole genome shotgun (WGS) entry which is preliminary data.</text>
</comment>
<gene>
    <name evidence="2" type="ORF">ACFQL7_04040</name>
</gene>
<proteinExistence type="predicted"/>
<protein>
    <recommendedName>
        <fullName evidence="4">Secreted protein</fullName>
    </recommendedName>
</protein>
<reference evidence="2 3" key="1">
    <citation type="journal article" date="2019" name="Int. J. Syst. Evol. Microbiol.">
        <title>The Global Catalogue of Microorganisms (GCM) 10K type strain sequencing project: providing services to taxonomists for standard genome sequencing and annotation.</title>
        <authorList>
            <consortium name="The Broad Institute Genomics Platform"/>
            <consortium name="The Broad Institute Genome Sequencing Center for Infectious Disease"/>
            <person name="Wu L."/>
            <person name="Ma J."/>
        </authorList>
    </citation>
    <scope>NUCLEOTIDE SEQUENCE [LARGE SCALE GENOMIC DNA]</scope>
    <source>
        <strain evidence="2 3">RDMS1</strain>
    </source>
</reference>
<feature type="compositionally biased region" description="Low complexity" evidence="1">
    <location>
        <begin position="32"/>
        <end position="45"/>
    </location>
</feature>
<feature type="region of interest" description="Disordered" evidence="1">
    <location>
        <begin position="22"/>
        <end position="108"/>
    </location>
</feature>
<evidence type="ECO:0000256" key="1">
    <source>
        <dbReference type="SAM" id="MobiDB-lite"/>
    </source>
</evidence>
<evidence type="ECO:0008006" key="4">
    <source>
        <dbReference type="Google" id="ProtNLM"/>
    </source>
</evidence>